<name>A0A016TS62_9BILA</name>
<reference evidence="2" key="1">
    <citation type="journal article" date="2015" name="Nat. Genet.">
        <title>The genome and transcriptome of the zoonotic hookworm Ancylostoma ceylanicum identify infection-specific gene families.</title>
        <authorList>
            <person name="Schwarz E.M."/>
            <person name="Hu Y."/>
            <person name="Antoshechkin I."/>
            <person name="Miller M.M."/>
            <person name="Sternberg P.W."/>
            <person name="Aroian R.V."/>
        </authorList>
    </citation>
    <scope>NUCLEOTIDE SEQUENCE</scope>
    <source>
        <strain evidence="2">HY135</strain>
    </source>
</reference>
<comment type="caution">
    <text evidence="1">The sequence shown here is derived from an EMBL/GenBank/DDBJ whole genome shotgun (WGS) entry which is preliminary data.</text>
</comment>
<dbReference type="AlphaFoldDB" id="A0A016TS62"/>
<dbReference type="EMBL" id="JARK01001417">
    <property type="protein sequence ID" value="EYC05561.1"/>
    <property type="molecule type" value="Genomic_DNA"/>
</dbReference>
<keyword evidence="2" id="KW-1185">Reference proteome</keyword>
<proteinExistence type="predicted"/>
<accession>A0A016TS62</accession>
<gene>
    <name evidence="1" type="primary">Acey_s0081.g1444</name>
    <name evidence="1" type="synonym">Acey-C02F5.6</name>
    <name evidence="1" type="ORF">Y032_0081g1444</name>
</gene>
<dbReference type="Proteomes" id="UP000024635">
    <property type="component" value="Unassembled WGS sequence"/>
</dbReference>
<sequence>MLQYYSRSTRLPITQGPNWYIPPKTLFSEGTPQQLKFSSVLPPNVENSVTPQRRILEQAGRKRVRLSCVSDATSPILHNIDARASNVRI</sequence>
<organism evidence="1 2">
    <name type="scientific">Ancylostoma ceylanicum</name>
    <dbReference type="NCBI Taxonomy" id="53326"/>
    <lineage>
        <taxon>Eukaryota</taxon>
        <taxon>Metazoa</taxon>
        <taxon>Ecdysozoa</taxon>
        <taxon>Nematoda</taxon>
        <taxon>Chromadorea</taxon>
        <taxon>Rhabditida</taxon>
        <taxon>Rhabditina</taxon>
        <taxon>Rhabditomorpha</taxon>
        <taxon>Strongyloidea</taxon>
        <taxon>Ancylostomatidae</taxon>
        <taxon>Ancylostomatinae</taxon>
        <taxon>Ancylostoma</taxon>
    </lineage>
</organism>
<evidence type="ECO:0000313" key="1">
    <source>
        <dbReference type="EMBL" id="EYC05561.1"/>
    </source>
</evidence>
<dbReference type="OrthoDB" id="2154311at2759"/>
<evidence type="ECO:0000313" key="2">
    <source>
        <dbReference type="Proteomes" id="UP000024635"/>
    </source>
</evidence>
<protein>
    <submittedName>
        <fullName evidence="1">Uncharacterized protein</fullName>
    </submittedName>
</protein>